<dbReference type="Proteomes" id="UP000095038">
    <property type="component" value="Unassembled WGS sequence"/>
</dbReference>
<proteinExistence type="predicted"/>
<evidence type="ECO:0000256" key="2">
    <source>
        <dbReference type="SAM" id="SignalP"/>
    </source>
</evidence>
<evidence type="ECO:0000256" key="1">
    <source>
        <dbReference type="SAM" id="MobiDB-lite"/>
    </source>
</evidence>
<evidence type="ECO:0000313" key="4">
    <source>
        <dbReference type="Proteomes" id="UP000095038"/>
    </source>
</evidence>
<sequence length="206" mass="22882">MKTSIVAFFLLLAFSTSFAVQENQALFRHLSETVQGAQGAQDFQTLFPIGQDSAEENNSNANNRLPDLVRLVKRTYKTKYRKTAKTTAKPKTIETKAVITPGPQNTDTKANNDYITNERALTTSIKKPTTTELNGAYITTSTRRTSTRRTSTRKSSSKKKSTSKLKTSRNGTEVTQSGSYSGSNLAQYPTPISGIFWLFLPFLYSL</sequence>
<accession>A0A1D2VMY4</accession>
<feature type="chain" id="PRO_5008910538" evidence="2">
    <location>
        <begin position="20"/>
        <end position="206"/>
    </location>
</feature>
<feature type="compositionally biased region" description="Basic residues" evidence="1">
    <location>
        <begin position="145"/>
        <end position="167"/>
    </location>
</feature>
<dbReference type="GeneID" id="30966301"/>
<keyword evidence="2" id="KW-0732">Signal</keyword>
<reference evidence="4" key="1">
    <citation type="submission" date="2016-05" db="EMBL/GenBank/DDBJ databases">
        <title>Comparative genomics of biotechnologically important yeasts.</title>
        <authorList>
            <consortium name="DOE Joint Genome Institute"/>
            <person name="Riley R."/>
            <person name="Haridas S."/>
            <person name="Wolfe K.H."/>
            <person name="Lopes M.R."/>
            <person name="Hittinger C.T."/>
            <person name="Goker M."/>
            <person name="Salamov A."/>
            <person name="Wisecaver J."/>
            <person name="Long T.M."/>
            <person name="Aerts A.L."/>
            <person name="Barry K."/>
            <person name="Choi C."/>
            <person name="Clum A."/>
            <person name="Coughlan A.Y."/>
            <person name="Deshpande S."/>
            <person name="Douglass A.P."/>
            <person name="Hanson S.J."/>
            <person name="Klenk H.-P."/>
            <person name="Labutti K."/>
            <person name="Lapidus A."/>
            <person name="Lindquist E."/>
            <person name="Lipzen A."/>
            <person name="Meier-Kolthoff J.P."/>
            <person name="Ohm R.A."/>
            <person name="Otillar R.P."/>
            <person name="Pangilinan J."/>
            <person name="Peng Y."/>
            <person name="Rokas A."/>
            <person name="Rosa C.A."/>
            <person name="Scheuner C."/>
            <person name="Sibirny A.A."/>
            <person name="Slot J.C."/>
            <person name="Stielow J.B."/>
            <person name="Sun H."/>
            <person name="Kurtzman C.P."/>
            <person name="Blackwell M."/>
            <person name="Grigoriev I.V."/>
            <person name="Jeffries T.W."/>
        </authorList>
    </citation>
    <scope>NUCLEOTIDE SEQUENCE [LARGE SCALE GENOMIC DNA]</scope>
    <source>
        <strain evidence="4">DSM 1968</strain>
    </source>
</reference>
<feature type="compositionally biased region" description="Polar residues" evidence="1">
    <location>
        <begin position="170"/>
        <end position="183"/>
    </location>
</feature>
<name>A0A1D2VMY4_9ASCO</name>
<protein>
    <submittedName>
        <fullName evidence="3">Uncharacterized protein</fullName>
    </submittedName>
</protein>
<evidence type="ECO:0000313" key="3">
    <source>
        <dbReference type="EMBL" id="ODV62959.1"/>
    </source>
</evidence>
<dbReference type="InParanoid" id="A0A1D2VMY4"/>
<gene>
    <name evidence="3" type="ORF">ASCRUDRAFT_74395</name>
</gene>
<feature type="non-terminal residue" evidence="3">
    <location>
        <position position="206"/>
    </location>
</feature>
<feature type="region of interest" description="Disordered" evidence="1">
    <location>
        <begin position="140"/>
        <end position="183"/>
    </location>
</feature>
<dbReference type="EMBL" id="KV454476">
    <property type="protein sequence ID" value="ODV62959.1"/>
    <property type="molecule type" value="Genomic_DNA"/>
</dbReference>
<organism evidence="3 4">
    <name type="scientific">Ascoidea rubescens DSM 1968</name>
    <dbReference type="NCBI Taxonomy" id="1344418"/>
    <lineage>
        <taxon>Eukaryota</taxon>
        <taxon>Fungi</taxon>
        <taxon>Dikarya</taxon>
        <taxon>Ascomycota</taxon>
        <taxon>Saccharomycotina</taxon>
        <taxon>Saccharomycetes</taxon>
        <taxon>Ascoideaceae</taxon>
        <taxon>Ascoidea</taxon>
    </lineage>
</organism>
<dbReference type="RefSeq" id="XP_020049266.1">
    <property type="nucleotide sequence ID" value="XM_020192665.1"/>
</dbReference>
<dbReference type="AlphaFoldDB" id="A0A1D2VMY4"/>
<feature type="signal peptide" evidence="2">
    <location>
        <begin position="1"/>
        <end position="19"/>
    </location>
</feature>
<keyword evidence="4" id="KW-1185">Reference proteome</keyword>